<dbReference type="PANTHER" id="PTHR34847">
    <property type="entry name" value="NODULATION PROTEIN U"/>
    <property type="match status" value="1"/>
</dbReference>
<dbReference type="SUPFAM" id="SSF53067">
    <property type="entry name" value="Actin-like ATPase domain"/>
    <property type="match status" value="1"/>
</dbReference>
<dbReference type="Pfam" id="PF16861">
    <property type="entry name" value="Carbam_trans_C"/>
    <property type="match status" value="1"/>
</dbReference>
<dbReference type="Pfam" id="PF02543">
    <property type="entry name" value="Carbam_trans_N"/>
    <property type="match status" value="1"/>
</dbReference>
<dbReference type="Gene3D" id="3.90.870.20">
    <property type="entry name" value="Carbamoyltransferase, C-terminal domain"/>
    <property type="match status" value="1"/>
</dbReference>
<feature type="domain" description="Carbamoyltransferase" evidence="2">
    <location>
        <begin position="4"/>
        <end position="349"/>
    </location>
</feature>
<evidence type="ECO:0000256" key="1">
    <source>
        <dbReference type="ARBA" id="ARBA00006129"/>
    </source>
</evidence>
<accession>A0ABV1U3D3</accession>
<reference evidence="4 5" key="1">
    <citation type="submission" date="2024-06" db="EMBL/GenBank/DDBJ databases">
        <title>The Natural Products Discovery Center: Release of the First 8490 Sequenced Strains for Exploring Actinobacteria Biosynthetic Diversity.</title>
        <authorList>
            <person name="Kalkreuter E."/>
            <person name="Kautsar S.A."/>
            <person name="Yang D."/>
            <person name="Bader C.D."/>
            <person name="Teijaro C.N."/>
            <person name="Fluegel L."/>
            <person name="Davis C.M."/>
            <person name="Simpson J.R."/>
            <person name="Lauterbach L."/>
            <person name="Steele A.D."/>
            <person name="Gui C."/>
            <person name="Meng S."/>
            <person name="Li G."/>
            <person name="Viehrig K."/>
            <person name="Ye F."/>
            <person name="Su P."/>
            <person name="Kiefer A.F."/>
            <person name="Nichols A."/>
            <person name="Cepeda A.J."/>
            <person name="Yan W."/>
            <person name="Fan B."/>
            <person name="Jiang Y."/>
            <person name="Adhikari A."/>
            <person name="Zheng C.-J."/>
            <person name="Schuster L."/>
            <person name="Cowan T.M."/>
            <person name="Smanski M.J."/>
            <person name="Chevrette M.G."/>
            <person name="De Carvalho L.P.S."/>
            <person name="Shen B."/>
        </authorList>
    </citation>
    <scope>NUCLEOTIDE SEQUENCE [LARGE SCALE GENOMIC DNA]</scope>
    <source>
        <strain evidence="4 5">NPDC001166</strain>
    </source>
</reference>
<evidence type="ECO:0000259" key="3">
    <source>
        <dbReference type="Pfam" id="PF16861"/>
    </source>
</evidence>
<organism evidence="4 5">
    <name type="scientific">Streptomyces sp. 900105245</name>
    <dbReference type="NCBI Taxonomy" id="3154379"/>
    <lineage>
        <taxon>Bacteria</taxon>
        <taxon>Bacillati</taxon>
        <taxon>Actinomycetota</taxon>
        <taxon>Actinomycetes</taxon>
        <taxon>Kitasatosporales</taxon>
        <taxon>Streptomycetaceae</taxon>
        <taxon>Streptomyces</taxon>
    </lineage>
</organism>
<dbReference type="InterPro" id="IPR038152">
    <property type="entry name" value="Carbam_trans_C_sf"/>
</dbReference>
<evidence type="ECO:0000313" key="5">
    <source>
        <dbReference type="Proteomes" id="UP001470023"/>
    </source>
</evidence>
<dbReference type="PANTHER" id="PTHR34847:SF1">
    <property type="entry name" value="NODULATION PROTEIN U"/>
    <property type="match status" value="1"/>
</dbReference>
<dbReference type="InterPro" id="IPR043129">
    <property type="entry name" value="ATPase_NBD"/>
</dbReference>
<dbReference type="Gene3D" id="3.30.420.40">
    <property type="match status" value="2"/>
</dbReference>
<dbReference type="RefSeq" id="WP_352063166.1">
    <property type="nucleotide sequence ID" value="NZ_JBEPAZ010000005.1"/>
</dbReference>
<dbReference type="InterPro" id="IPR031730">
    <property type="entry name" value="Carbam_trans_C"/>
</dbReference>
<feature type="domain" description="Carbamoyltransferase C-terminal" evidence="3">
    <location>
        <begin position="409"/>
        <end position="577"/>
    </location>
</feature>
<name>A0ABV1U3D3_9ACTN</name>
<sequence>MTAIVGISAFYHDSAAALVVDGEIVAAAQEERFTRRKHDPAFPQQALAYLLGQAPGEVDAVAYYESPWLKRQRVRRSLLGTAPGGAEAFRLALRGGIARPDHTERRIRAGLRTAGLSGDLPVLWSRHHLSHAASAYYPSPFERAAVLTVDGVGEWATTGIFLGEGARVTALAEQVFPHSLGLLYSAVTHFCGFKVDSGEYKLMGLAAYGDPGSPQTRALRELIRERLVDVREDGSFVLDMRYFTFHRGGTIIDVRRWERLFGMARRRPESGGAQRYANLALAVQQVTEEVMVRLARHARELTGADALCLAGGVALNCVANSRVLHEAGFDRVWVQPAAGDAGGAVGAALAAHHLALGGHRPTAPLPDGMKAAHLGPDIPDGAVADLVRRYGAHCTSYDDFDKLAEEVAGELAEGKVVGWVQGRMEFGPRALGNRSILADPRNATAKSWLNAKIKAREDFRPFAPSLLAEEADAYLEPPVPSRYMLLTTRVRPGDDGSPIPAATHVDGTARHHTVEAADNPRFWGLIDAFRTRTGCAALVNTSFNVRGEPVVATADDAYRCFLRTGMDLLVIGDHLFRQADQSAELAHDSLPLD</sequence>
<proteinExistence type="inferred from homology"/>
<gene>
    <name evidence="4" type="ORF">ABT272_08435</name>
</gene>
<dbReference type="InterPro" id="IPR003696">
    <property type="entry name" value="Carbtransf_dom"/>
</dbReference>
<dbReference type="EMBL" id="JBEPAZ010000005">
    <property type="protein sequence ID" value="MER6427761.1"/>
    <property type="molecule type" value="Genomic_DNA"/>
</dbReference>
<protein>
    <submittedName>
        <fullName evidence="4">Carbamoyltransferase N-terminal domain-containing protein</fullName>
    </submittedName>
</protein>
<dbReference type="CDD" id="cd24098">
    <property type="entry name" value="ASKHA_NBD_TobZ_N"/>
    <property type="match status" value="1"/>
</dbReference>
<evidence type="ECO:0000259" key="2">
    <source>
        <dbReference type="Pfam" id="PF02543"/>
    </source>
</evidence>
<comment type="similarity">
    <text evidence="1">Belongs to the NodU/CmcH family.</text>
</comment>
<evidence type="ECO:0000313" key="4">
    <source>
        <dbReference type="EMBL" id="MER6427761.1"/>
    </source>
</evidence>
<dbReference type="InterPro" id="IPR051338">
    <property type="entry name" value="NodU/CmcH_Carbamoyltrnsfr"/>
</dbReference>
<keyword evidence="5" id="KW-1185">Reference proteome</keyword>
<dbReference type="Proteomes" id="UP001470023">
    <property type="component" value="Unassembled WGS sequence"/>
</dbReference>
<comment type="caution">
    <text evidence="4">The sequence shown here is derived from an EMBL/GenBank/DDBJ whole genome shotgun (WGS) entry which is preliminary data.</text>
</comment>